<keyword evidence="7" id="KW-1185">Reference proteome</keyword>
<evidence type="ECO:0000256" key="2">
    <source>
        <dbReference type="ARBA" id="ARBA00023125"/>
    </source>
</evidence>
<dbReference type="Proteomes" id="UP000466517">
    <property type="component" value="Chromosome"/>
</dbReference>
<dbReference type="PROSITE" id="PS50977">
    <property type="entry name" value="HTH_TETR_2"/>
    <property type="match status" value="1"/>
</dbReference>
<keyword evidence="2 4" id="KW-0238">DNA-binding</keyword>
<dbReference type="AlphaFoldDB" id="A0A7I7XCE3"/>
<dbReference type="Gene3D" id="1.10.357.10">
    <property type="entry name" value="Tetracycline Repressor, domain 2"/>
    <property type="match status" value="1"/>
</dbReference>
<evidence type="ECO:0000256" key="1">
    <source>
        <dbReference type="ARBA" id="ARBA00023015"/>
    </source>
</evidence>
<reference evidence="6 7" key="1">
    <citation type="journal article" date="2019" name="Emerg. Microbes Infect.">
        <title>Comprehensive subspecies identification of 175 nontuberculous mycobacteria species based on 7547 genomic profiles.</title>
        <authorList>
            <person name="Matsumoto Y."/>
            <person name="Kinjo T."/>
            <person name="Motooka D."/>
            <person name="Nabeya D."/>
            <person name="Jung N."/>
            <person name="Uechi K."/>
            <person name="Horii T."/>
            <person name="Iida T."/>
            <person name="Fujita J."/>
            <person name="Nakamura S."/>
        </authorList>
    </citation>
    <scope>NUCLEOTIDE SEQUENCE [LARGE SCALE GENOMIC DNA]</scope>
    <source>
        <strain evidence="6 7">JCM 13574</strain>
    </source>
</reference>
<dbReference type="InterPro" id="IPR036271">
    <property type="entry name" value="Tet_transcr_reg_TetR-rel_C_sf"/>
</dbReference>
<evidence type="ECO:0000313" key="6">
    <source>
        <dbReference type="EMBL" id="BBZ26583.1"/>
    </source>
</evidence>
<dbReference type="PANTHER" id="PTHR47506:SF6">
    <property type="entry name" value="HTH-TYPE TRANSCRIPTIONAL REPRESSOR NEMR"/>
    <property type="match status" value="1"/>
</dbReference>
<dbReference type="KEGG" id="mmag:MMAD_08780"/>
<dbReference type="RefSeq" id="WP_163733032.1">
    <property type="nucleotide sequence ID" value="NZ_AP022610.1"/>
</dbReference>
<keyword evidence="3" id="KW-0804">Transcription</keyword>
<protein>
    <recommendedName>
        <fullName evidence="5">HTH tetR-type domain-containing protein</fullName>
    </recommendedName>
</protein>
<evidence type="ECO:0000313" key="7">
    <source>
        <dbReference type="Proteomes" id="UP000466517"/>
    </source>
</evidence>
<evidence type="ECO:0000259" key="5">
    <source>
        <dbReference type="PROSITE" id="PS50977"/>
    </source>
</evidence>
<organism evidence="6 7">
    <name type="scientific">Mycolicibacterium madagascariense</name>
    <dbReference type="NCBI Taxonomy" id="212765"/>
    <lineage>
        <taxon>Bacteria</taxon>
        <taxon>Bacillati</taxon>
        <taxon>Actinomycetota</taxon>
        <taxon>Actinomycetes</taxon>
        <taxon>Mycobacteriales</taxon>
        <taxon>Mycobacteriaceae</taxon>
        <taxon>Mycolicibacterium</taxon>
    </lineage>
</organism>
<dbReference type="PRINTS" id="PR00455">
    <property type="entry name" value="HTHTETR"/>
</dbReference>
<dbReference type="GO" id="GO:0003677">
    <property type="term" value="F:DNA binding"/>
    <property type="evidence" value="ECO:0007669"/>
    <property type="project" value="UniProtKB-UniRule"/>
</dbReference>
<dbReference type="EMBL" id="AP022610">
    <property type="protein sequence ID" value="BBZ26583.1"/>
    <property type="molecule type" value="Genomic_DNA"/>
</dbReference>
<evidence type="ECO:0000256" key="4">
    <source>
        <dbReference type="PROSITE-ProRule" id="PRU00335"/>
    </source>
</evidence>
<dbReference type="Pfam" id="PF00440">
    <property type="entry name" value="TetR_N"/>
    <property type="match status" value="1"/>
</dbReference>
<name>A0A7I7XCE3_9MYCO</name>
<proteinExistence type="predicted"/>
<accession>A0A7I7XCE3</accession>
<dbReference type="InterPro" id="IPR001647">
    <property type="entry name" value="HTH_TetR"/>
</dbReference>
<dbReference type="PANTHER" id="PTHR47506">
    <property type="entry name" value="TRANSCRIPTIONAL REGULATORY PROTEIN"/>
    <property type="match status" value="1"/>
</dbReference>
<gene>
    <name evidence="6" type="ORF">MMAD_08780</name>
</gene>
<dbReference type="InterPro" id="IPR009057">
    <property type="entry name" value="Homeodomain-like_sf"/>
</dbReference>
<sequence>MPKLSDEVREQRRRHVLVSAWKCFSRQGFHATSMDQIIAETGMSPNAVYRYFAGKEELIDAAADEALLVLRETLRGTELTDPAPGPAELLDLLAEGLRRQAEGSGYDMTKISIVAWGEALRRPALHDKAIRFYAEALVYFTRLAERWQATGVIAPDADPNAVAKVFLTLMPGMMVTRHLSEPATVTELVAGLRAITTD</sequence>
<keyword evidence="1" id="KW-0805">Transcription regulation</keyword>
<feature type="domain" description="HTH tetR-type" evidence="5">
    <location>
        <begin position="10"/>
        <end position="70"/>
    </location>
</feature>
<dbReference type="SUPFAM" id="SSF46689">
    <property type="entry name" value="Homeodomain-like"/>
    <property type="match status" value="1"/>
</dbReference>
<feature type="DNA-binding region" description="H-T-H motif" evidence="4">
    <location>
        <begin position="33"/>
        <end position="52"/>
    </location>
</feature>
<dbReference type="SUPFAM" id="SSF48498">
    <property type="entry name" value="Tetracyclin repressor-like, C-terminal domain"/>
    <property type="match status" value="1"/>
</dbReference>
<evidence type="ECO:0000256" key="3">
    <source>
        <dbReference type="ARBA" id="ARBA00023163"/>
    </source>
</evidence>